<gene>
    <name evidence="5" type="ORF">CBY09_20905</name>
</gene>
<dbReference type="CDD" id="cd06170">
    <property type="entry name" value="LuxR_C_like"/>
    <property type="match status" value="1"/>
</dbReference>
<evidence type="ECO:0000256" key="3">
    <source>
        <dbReference type="ARBA" id="ARBA00023163"/>
    </source>
</evidence>
<dbReference type="PANTHER" id="PTHR44688:SF16">
    <property type="entry name" value="DNA-BINDING TRANSCRIPTIONAL ACTIVATOR DEVR_DOSR"/>
    <property type="match status" value="1"/>
</dbReference>
<dbReference type="InterPro" id="IPR016032">
    <property type="entry name" value="Sig_transdc_resp-reg_C-effctor"/>
</dbReference>
<keyword evidence="3" id="KW-0804">Transcription</keyword>
<evidence type="ECO:0000259" key="4">
    <source>
        <dbReference type="PROSITE" id="PS50043"/>
    </source>
</evidence>
<dbReference type="PROSITE" id="PS00622">
    <property type="entry name" value="HTH_LUXR_1"/>
    <property type="match status" value="1"/>
</dbReference>
<dbReference type="PROSITE" id="PS50043">
    <property type="entry name" value="HTH_LUXR_2"/>
    <property type="match status" value="1"/>
</dbReference>
<evidence type="ECO:0000256" key="2">
    <source>
        <dbReference type="ARBA" id="ARBA00023125"/>
    </source>
</evidence>
<accession>A0A235EGW5</accession>
<keyword evidence="2" id="KW-0238">DNA-binding</keyword>
<proteinExistence type="predicted"/>
<dbReference type="Pfam" id="PF00196">
    <property type="entry name" value="GerE"/>
    <property type="match status" value="1"/>
</dbReference>
<dbReference type="SMART" id="SM00421">
    <property type="entry name" value="HTH_LUXR"/>
    <property type="match status" value="1"/>
</dbReference>
<comment type="caution">
    <text evidence="5">The sequence shown here is derived from an EMBL/GenBank/DDBJ whole genome shotgun (WGS) entry which is preliminary data.</text>
</comment>
<keyword evidence="6" id="KW-1185">Reference proteome</keyword>
<evidence type="ECO:0000313" key="6">
    <source>
        <dbReference type="Proteomes" id="UP000215441"/>
    </source>
</evidence>
<dbReference type="SUPFAM" id="SSF46894">
    <property type="entry name" value="C-terminal effector domain of the bipartite response regulators"/>
    <property type="match status" value="1"/>
</dbReference>
<reference evidence="5 6" key="1">
    <citation type="submission" date="2017-07" db="EMBL/GenBank/DDBJ databases">
        <title>Acidovorax KNDSW TSA 6 genome sequence and assembly.</title>
        <authorList>
            <person name="Mayilraj S."/>
        </authorList>
    </citation>
    <scope>NUCLEOTIDE SEQUENCE [LARGE SCALE GENOMIC DNA]</scope>
    <source>
        <strain evidence="5 6">KNDSW-TSA6</strain>
    </source>
</reference>
<evidence type="ECO:0000313" key="5">
    <source>
        <dbReference type="EMBL" id="OYD48013.1"/>
    </source>
</evidence>
<sequence length="226" mass="24006">MKTRHCFLTGALVNVPARWYQAFPEGIALPGPPLPPHEPPSPDSPASAGVTVVWVPVAHTNWMEWLLQLSREAPACHPVVLSAMPEDQEALLALQAGAKGYVHLHSAPSLFREVAVVVEHGGLWPGAGLVARFLAATTNLLQRSETAGRGDISMLSARESQVAKAVAAGLSNKEVASRLNISERTVKAHLGAVFEKLEVRDRLQLALFLSAGARTPRKAGAEGGDA</sequence>
<dbReference type="PRINTS" id="PR00038">
    <property type="entry name" value="HTHLUXR"/>
</dbReference>
<dbReference type="OrthoDB" id="9794397at2"/>
<dbReference type="GO" id="GO:0003677">
    <property type="term" value="F:DNA binding"/>
    <property type="evidence" value="ECO:0007669"/>
    <property type="project" value="UniProtKB-KW"/>
</dbReference>
<dbReference type="AlphaFoldDB" id="A0A235EGW5"/>
<dbReference type="Proteomes" id="UP000215441">
    <property type="component" value="Unassembled WGS sequence"/>
</dbReference>
<dbReference type="Gene3D" id="3.40.50.2300">
    <property type="match status" value="1"/>
</dbReference>
<organism evidence="5 6">
    <name type="scientific">Acidovorax kalamii</name>
    <dbReference type="NCBI Taxonomy" id="2004485"/>
    <lineage>
        <taxon>Bacteria</taxon>
        <taxon>Pseudomonadati</taxon>
        <taxon>Pseudomonadota</taxon>
        <taxon>Betaproteobacteria</taxon>
        <taxon>Burkholderiales</taxon>
        <taxon>Comamonadaceae</taxon>
        <taxon>Acidovorax</taxon>
    </lineage>
</organism>
<feature type="domain" description="HTH luxR-type" evidence="4">
    <location>
        <begin position="148"/>
        <end position="213"/>
    </location>
</feature>
<dbReference type="PANTHER" id="PTHR44688">
    <property type="entry name" value="DNA-BINDING TRANSCRIPTIONAL ACTIVATOR DEVR_DOSR"/>
    <property type="match status" value="1"/>
</dbReference>
<name>A0A235EGW5_9BURK</name>
<dbReference type="GO" id="GO:0006355">
    <property type="term" value="P:regulation of DNA-templated transcription"/>
    <property type="evidence" value="ECO:0007669"/>
    <property type="project" value="InterPro"/>
</dbReference>
<dbReference type="EMBL" id="NOIG01000013">
    <property type="protein sequence ID" value="OYD48013.1"/>
    <property type="molecule type" value="Genomic_DNA"/>
</dbReference>
<keyword evidence="1" id="KW-0805">Transcription regulation</keyword>
<evidence type="ECO:0000256" key="1">
    <source>
        <dbReference type="ARBA" id="ARBA00023015"/>
    </source>
</evidence>
<dbReference type="InterPro" id="IPR000792">
    <property type="entry name" value="Tscrpt_reg_LuxR_C"/>
</dbReference>
<protein>
    <recommendedName>
        <fullName evidence="4">HTH luxR-type domain-containing protein</fullName>
    </recommendedName>
</protein>